<sequence length="312" mass="33658">MPRRASAGRIGAVDEARELVALVSSLSEAGDALSAKAVAARLGTTPERAEKLIGLVGTSSASGGIGLPLTLEEDGEATLVFSGGVRGRRLRLTRGETVALSAALERLGVSPDDPLRGRLEAALGAEPVREDLVRRVVGSRGGTESEKVESCARAILEHTSLSFLYRGAEDAQARLRSCVPRAIRAEGDSWYLDAHDLERGGERTFRLDRMKELERGPKITKPKEREKDARREVDITFGDPRYLDLLPWHDLRVTGAGEDGSVSARIDYYGGMWLPRMIAACGGTARTADPEVARLALEYARSLLMDGPRAAL</sequence>
<accession>A0A921KM79</accession>
<reference evidence="2" key="1">
    <citation type="journal article" date="2021" name="PeerJ">
        <title>Extensive microbial diversity within the chicken gut microbiome revealed by metagenomics and culture.</title>
        <authorList>
            <person name="Gilroy R."/>
            <person name="Ravi A."/>
            <person name="Getino M."/>
            <person name="Pursley I."/>
            <person name="Horton D.L."/>
            <person name="Alikhan N.F."/>
            <person name="Baker D."/>
            <person name="Gharbi K."/>
            <person name="Hall N."/>
            <person name="Watson M."/>
            <person name="Adriaenssens E.M."/>
            <person name="Foster-Nyarko E."/>
            <person name="Jarju S."/>
            <person name="Secka A."/>
            <person name="Antonio M."/>
            <person name="Oren A."/>
            <person name="Chaudhuri R.R."/>
            <person name="La Ragione R."/>
            <person name="Hildebrand F."/>
            <person name="Pallen M.J."/>
        </authorList>
    </citation>
    <scope>NUCLEOTIDE SEQUENCE</scope>
    <source>
        <strain evidence="2">CHK124-7917</strain>
    </source>
</reference>
<dbReference type="PIRSF" id="PIRSF016838">
    <property type="entry name" value="PafC"/>
    <property type="match status" value="1"/>
</dbReference>
<organism evidence="2 3">
    <name type="scientific">Thermophilibacter provencensis</name>
    <dbReference type="NCBI Taxonomy" id="1852386"/>
    <lineage>
        <taxon>Bacteria</taxon>
        <taxon>Bacillati</taxon>
        <taxon>Actinomycetota</taxon>
        <taxon>Coriobacteriia</taxon>
        <taxon>Coriobacteriales</taxon>
        <taxon>Atopobiaceae</taxon>
        <taxon>Thermophilibacter</taxon>
    </lineage>
</organism>
<feature type="domain" description="WYL" evidence="1">
    <location>
        <begin position="148"/>
        <end position="214"/>
    </location>
</feature>
<dbReference type="RefSeq" id="WP_274959677.1">
    <property type="nucleotide sequence ID" value="NZ_DYWQ01000154.1"/>
</dbReference>
<dbReference type="PROSITE" id="PS52050">
    <property type="entry name" value="WYL"/>
    <property type="match status" value="1"/>
</dbReference>
<dbReference type="InterPro" id="IPR026881">
    <property type="entry name" value="WYL_dom"/>
</dbReference>
<dbReference type="InterPro" id="IPR028349">
    <property type="entry name" value="PafC-like"/>
</dbReference>
<evidence type="ECO:0000313" key="2">
    <source>
        <dbReference type="EMBL" id="HJF46104.1"/>
    </source>
</evidence>
<reference evidence="2" key="2">
    <citation type="submission" date="2021-09" db="EMBL/GenBank/DDBJ databases">
        <authorList>
            <person name="Gilroy R."/>
        </authorList>
    </citation>
    <scope>NUCLEOTIDE SEQUENCE</scope>
    <source>
        <strain evidence="2">CHK124-7917</strain>
    </source>
</reference>
<gene>
    <name evidence="2" type="ORF">K8U72_10060</name>
</gene>
<dbReference type="Proteomes" id="UP000697330">
    <property type="component" value="Unassembled WGS sequence"/>
</dbReference>
<evidence type="ECO:0000259" key="1">
    <source>
        <dbReference type="Pfam" id="PF13280"/>
    </source>
</evidence>
<comment type="caution">
    <text evidence="2">The sequence shown here is derived from an EMBL/GenBank/DDBJ whole genome shotgun (WGS) entry which is preliminary data.</text>
</comment>
<name>A0A921KM79_9ACTN</name>
<dbReference type="EMBL" id="DYWQ01000154">
    <property type="protein sequence ID" value="HJF46104.1"/>
    <property type="molecule type" value="Genomic_DNA"/>
</dbReference>
<evidence type="ECO:0000313" key="3">
    <source>
        <dbReference type="Proteomes" id="UP000697330"/>
    </source>
</evidence>
<dbReference type="InterPro" id="IPR051534">
    <property type="entry name" value="CBASS_pafABC_assoc_protein"/>
</dbReference>
<dbReference type="Pfam" id="PF13280">
    <property type="entry name" value="WYL"/>
    <property type="match status" value="1"/>
</dbReference>
<protein>
    <submittedName>
        <fullName evidence="2">WYL domain-containing protein</fullName>
    </submittedName>
</protein>
<proteinExistence type="predicted"/>
<dbReference type="PANTHER" id="PTHR34580:SF3">
    <property type="entry name" value="PROTEIN PAFB"/>
    <property type="match status" value="1"/>
</dbReference>
<dbReference type="AlphaFoldDB" id="A0A921KM79"/>
<dbReference type="PANTHER" id="PTHR34580">
    <property type="match status" value="1"/>
</dbReference>